<proteinExistence type="predicted"/>
<dbReference type="RefSeq" id="WP_311652166.1">
    <property type="nucleotide sequence ID" value="NZ_JAVRIB010000004.1"/>
</dbReference>
<evidence type="ECO:0000313" key="3">
    <source>
        <dbReference type="EMBL" id="MDT0634403.1"/>
    </source>
</evidence>
<evidence type="ECO:0008006" key="5">
    <source>
        <dbReference type="Google" id="ProtNLM"/>
    </source>
</evidence>
<feature type="signal peptide" evidence="2">
    <location>
        <begin position="1"/>
        <end position="19"/>
    </location>
</feature>
<keyword evidence="2" id="KW-0732">Signal</keyword>
<feature type="transmembrane region" description="Helical" evidence="1">
    <location>
        <begin position="184"/>
        <end position="204"/>
    </location>
</feature>
<protein>
    <recommendedName>
        <fullName evidence="5">MxaA protein</fullName>
    </recommendedName>
</protein>
<name>A0ABU3BYL0_9GAMM</name>
<evidence type="ECO:0000313" key="4">
    <source>
        <dbReference type="Proteomes" id="UP001251857"/>
    </source>
</evidence>
<evidence type="ECO:0000256" key="2">
    <source>
        <dbReference type="SAM" id="SignalP"/>
    </source>
</evidence>
<comment type="caution">
    <text evidence="3">The sequence shown here is derived from an EMBL/GenBank/DDBJ whole genome shotgun (WGS) entry which is preliminary data.</text>
</comment>
<dbReference type="Proteomes" id="UP001251857">
    <property type="component" value="Unassembled WGS sequence"/>
</dbReference>
<gene>
    <name evidence="3" type="ORF">RM532_05475</name>
</gene>
<keyword evidence="1" id="KW-0472">Membrane</keyword>
<keyword evidence="1" id="KW-1133">Transmembrane helix</keyword>
<evidence type="ECO:0000256" key="1">
    <source>
        <dbReference type="SAM" id="Phobius"/>
    </source>
</evidence>
<sequence>MIRRNWALLLTLTAGLAHGADEAPPLGWAESPAQDAGIVAVDTQAPRPFGQVVGDRLVLTYRITVASDATLQRASLPLRRRIDDWLERQEVEVSTRRTDDGQQYTITLTYQTFDTPLGVTTKTVPGFEVRFRRPDQPPATARMPAWSFAQSPLLSETVADEGENIVSMQPDVEPFSARRRGHTALLAASVLPLAGGLGWLLWLYQPWRRRHARHFAEALAAIRAQPRTSSPEALAAAFRHVHRGFDRTVGQAVFAADVDAFCQRFPRFAACREEIDTFFADSRRLFFDEQMPDHGDPRAALEAIAVRLRDAERETR</sequence>
<keyword evidence="1" id="KW-0812">Transmembrane</keyword>
<feature type="chain" id="PRO_5046550657" description="MxaA protein" evidence="2">
    <location>
        <begin position="20"/>
        <end position="316"/>
    </location>
</feature>
<dbReference type="EMBL" id="JAVRIB010000004">
    <property type="protein sequence ID" value="MDT0634403.1"/>
    <property type="molecule type" value="Genomic_DNA"/>
</dbReference>
<reference evidence="3 4" key="1">
    <citation type="submission" date="2023-09" db="EMBL/GenBank/DDBJ databases">
        <authorList>
            <person name="Rey-Velasco X."/>
        </authorList>
    </citation>
    <scope>NUCLEOTIDE SEQUENCE [LARGE SCALE GENOMIC DNA]</scope>
    <source>
        <strain evidence="3 4">W335</strain>
    </source>
</reference>
<organism evidence="3 4">
    <name type="scientific">Spectribacter hydrogenoxidans</name>
    <dbReference type="NCBI Taxonomy" id="3075608"/>
    <lineage>
        <taxon>Bacteria</taxon>
        <taxon>Pseudomonadati</taxon>
        <taxon>Pseudomonadota</taxon>
        <taxon>Gammaproteobacteria</taxon>
        <taxon>Salinisphaerales</taxon>
        <taxon>Salinisphaeraceae</taxon>
        <taxon>Spectribacter</taxon>
    </lineage>
</organism>
<keyword evidence="4" id="KW-1185">Reference proteome</keyword>
<accession>A0ABU3BYL0</accession>